<evidence type="ECO:0000313" key="2">
    <source>
        <dbReference type="Proteomes" id="UP001501666"/>
    </source>
</evidence>
<evidence type="ECO:0000313" key="1">
    <source>
        <dbReference type="EMBL" id="GAA2648803.1"/>
    </source>
</evidence>
<reference evidence="2" key="1">
    <citation type="journal article" date="2019" name="Int. J. Syst. Evol. Microbiol.">
        <title>The Global Catalogue of Microorganisms (GCM) 10K type strain sequencing project: providing services to taxonomists for standard genome sequencing and annotation.</title>
        <authorList>
            <consortium name="The Broad Institute Genomics Platform"/>
            <consortium name="The Broad Institute Genome Sequencing Center for Infectious Disease"/>
            <person name="Wu L."/>
            <person name="Ma J."/>
        </authorList>
    </citation>
    <scope>NUCLEOTIDE SEQUENCE [LARGE SCALE GENOMIC DNA]</scope>
    <source>
        <strain evidence="2">JCM 6835</strain>
    </source>
</reference>
<accession>A0ABP6DQ48</accession>
<protein>
    <submittedName>
        <fullName evidence="1">Uncharacterized protein</fullName>
    </submittedName>
</protein>
<gene>
    <name evidence="1" type="ORF">GCM10010412_013370</name>
</gene>
<dbReference type="Proteomes" id="UP001501666">
    <property type="component" value="Unassembled WGS sequence"/>
</dbReference>
<sequence>MKVAQGSGSGRRARGSAGRALVLPGVRAVEGLGAVGAVACPWSPAVLRGEGAVRYGGAGTGLTHPLPRA</sequence>
<dbReference type="EMBL" id="BAAATE010000003">
    <property type="protein sequence ID" value="GAA2648803.1"/>
    <property type="molecule type" value="Genomic_DNA"/>
</dbReference>
<name>A0ABP6DQ48_9ACTN</name>
<organism evidence="1 2">
    <name type="scientific">Nonomuraea recticatena</name>
    <dbReference type="NCBI Taxonomy" id="46178"/>
    <lineage>
        <taxon>Bacteria</taxon>
        <taxon>Bacillati</taxon>
        <taxon>Actinomycetota</taxon>
        <taxon>Actinomycetes</taxon>
        <taxon>Streptosporangiales</taxon>
        <taxon>Streptosporangiaceae</taxon>
        <taxon>Nonomuraea</taxon>
    </lineage>
</organism>
<comment type="caution">
    <text evidence="1">The sequence shown here is derived from an EMBL/GenBank/DDBJ whole genome shotgun (WGS) entry which is preliminary data.</text>
</comment>
<proteinExistence type="predicted"/>
<dbReference type="RefSeq" id="WP_346144201.1">
    <property type="nucleotide sequence ID" value="NZ_BAAATE010000003.1"/>
</dbReference>
<keyword evidence="2" id="KW-1185">Reference proteome</keyword>